<accession>A0A852VRS6</accession>
<dbReference type="PROSITE" id="PS51318">
    <property type="entry name" value="TAT"/>
    <property type="match status" value="1"/>
</dbReference>
<reference evidence="3 4" key="1">
    <citation type="submission" date="2020-07" db="EMBL/GenBank/DDBJ databases">
        <title>Sequencing the genomes of 1000 actinobacteria strains.</title>
        <authorList>
            <person name="Klenk H.-P."/>
        </authorList>
    </citation>
    <scope>NUCLEOTIDE SEQUENCE [LARGE SCALE GENOMIC DNA]</scope>
    <source>
        <strain evidence="3 4">DSM 26154</strain>
    </source>
</reference>
<comment type="caution">
    <text evidence="3">The sequence shown here is derived from an EMBL/GenBank/DDBJ whole genome shotgun (WGS) entry which is preliminary data.</text>
</comment>
<keyword evidence="2" id="KW-0732">Signal</keyword>
<evidence type="ECO:0000256" key="2">
    <source>
        <dbReference type="SAM" id="SignalP"/>
    </source>
</evidence>
<sequence length="158" mass="15618">MSDFSSSMSRRTVAKGVAWSVPAVSIAAAAPSLAASNEPDPPEATTTQITVDQGRTAGQWGLVKVTGRAGDSRPVDGAIPAGTTFTLTPSDGATIEIDPADQTGIASISGPDAAGIYTVVPTDGVVVASLYATIDVPGSITVHVLGSAPGGPSAGTWV</sequence>
<dbReference type="AlphaFoldDB" id="A0A852VRS6"/>
<dbReference type="EMBL" id="JACCAE010000001">
    <property type="protein sequence ID" value="NYF97403.1"/>
    <property type="molecule type" value="Genomic_DNA"/>
</dbReference>
<evidence type="ECO:0000256" key="1">
    <source>
        <dbReference type="SAM" id="MobiDB-lite"/>
    </source>
</evidence>
<proteinExistence type="predicted"/>
<dbReference type="RefSeq" id="WP_185990345.1">
    <property type="nucleotide sequence ID" value="NZ_JACCAE010000001.1"/>
</dbReference>
<organism evidence="3 4">
    <name type="scientific">Janibacter cremeus</name>
    <dbReference type="NCBI Taxonomy" id="1285192"/>
    <lineage>
        <taxon>Bacteria</taxon>
        <taxon>Bacillati</taxon>
        <taxon>Actinomycetota</taxon>
        <taxon>Actinomycetes</taxon>
        <taxon>Micrococcales</taxon>
        <taxon>Intrasporangiaceae</taxon>
        <taxon>Janibacter</taxon>
    </lineage>
</organism>
<name>A0A852VRS6_9MICO</name>
<keyword evidence="4" id="KW-1185">Reference proteome</keyword>
<feature type="region of interest" description="Disordered" evidence="1">
    <location>
        <begin position="33"/>
        <end position="53"/>
    </location>
</feature>
<evidence type="ECO:0000313" key="3">
    <source>
        <dbReference type="EMBL" id="NYF97403.1"/>
    </source>
</evidence>
<dbReference type="Proteomes" id="UP000554054">
    <property type="component" value="Unassembled WGS sequence"/>
</dbReference>
<dbReference type="InterPro" id="IPR006311">
    <property type="entry name" value="TAT_signal"/>
</dbReference>
<feature type="signal peptide" evidence="2">
    <location>
        <begin position="1"/>
        <end position="34"/>
    </location>
</feature>
<evidence type="ECO:0000313" key="4">
    <source>
        <dbReference type="Proteomes" id="UP000554054"/>
    </source>
</evidence>
<feature type="chain" id="PRO_5033036481" evidence="2">
    <location>
        <begin position="35"/>
        <end position="158"/>
    </location>
</feature>
<protein>
    <submittedName>
        <fullName evidence="3">Uncharacterized protein</fullName>
    </submittedName>
</protein>
<gene>
    <name evidence="3" type="ORF">BJY20_000795</name>
</gene>
<feature type="compositionally biased region" description="Polar residues" evidence="1">
    <location>
        <begin position="44"/>
        <end position="53"/>
    </location>
</feature>